<evidence type="ECO:0000256" key="1">
    <source>
        <dbReference type="ARBA" id="ARBA00005306"/>
    </source>
</evidence>
<dbReference type="InterPro" id="IPR017959">
    <property type="entry name" value="Asn/Gln-tRNA_amidoTrfase_suB/E"/>
</dbReference>
<dbReference type="InterPro" id="IPR003789">
    <property type="entry name" value="Asn/Gln_tRNA_amidoTrase-B-like"/>
</dbReference>
<dbReference type="NCBIfam" id="NF004014">
    <property type="entry name" value="PRK05477.1-4"/>
    <property type="match status" value="1"/>
</dbReference>
<evidence type="ECO:0000256" key="6">
    <source>
        <dbReference type="ARBA" id="ARBA00047913"/>
    </source>
</evidence>
<evidence type="ECO:0000313" key="9">
    <source>
        <dbReference type="EMBL" id="CAB4952797.1"/>
    </source>
</evidence>
<dbReference type="GO" id="GO:0005524">
    <property type="term" value="F:ATP binding"/>
    <property type="evidence" value="ECO:0007669"/>
    <property type="project" value="UniProtKB-KW"/>
</dbReference>
<dbReference type="EMBL" id="CAEMXZ010000014">
    <property type="protein sequence ID" value="CAB4322761.1"/>
    <property type="molecule type" value="Genomic_DNA"/>
</dbReference>
<evidence type="ECO:0000256" key="3">
    <source>
        <dbReference type="ARBA" id="ARBA00022741"/>
    </source>
</evidence>
<dbReference type="InterPro" id="IPR006075">
    <property type="entry name" value="Asn/Gln-tRNA_Trfase_suB/E_cat"/>
</dbReference>
<evidence type="ECO:0000256" key="4">
    <source>
        <dbReference type="ARBA" id="ARBA00022840"/>
    </source>
</evidence>
<dbReference type="InterPro" id="IPR014746">
    <property type="entry name" value="Gln_synth/guanido_kin_cat_dom"/>
</dbReference>
<dbReference type="HAMAP" id="MF_00121">
    <property type="entry name" value="GatB"/>
    <property type="match status" value="1"/>
</dbReference>
<keyword evidence="3" id="KW-0547">Nucleotide-binding</keyword>
<dbReference type="SUPFAM" id="SSF55931">
    <property type="entry name" value="Glutamine synthetase/guanido kinase"/>
    <property type="match status" value="1"/>
</dbReference>
<name>A0A6J5YEE8_9ZZZZ</name>
<accession>A0A6J5YEE8</accession>
<dbReference type="NCBIfam" id="TIGR00133">
    <property type="entry name" value="gatB"/>
    <property type="match status" value="1"/>
</dbReference>
<dbReference type="InterPro" id="IPR018027">
    <property type="entry name" value="Asn/Gln_amidotransferase"/>
</dbReference>
<dbReference type="NCBIfam" id="NF004012">
    <property type="entry name" value="PRK05477.1-2"/>
    <property type="match status" value="1"/>
</dbReference>
<evidence type="ECO:0000313" key="8">
    <source>
        <dbReference type="EMBL" id="CAB4322761.1"/>
    </source>
</evidence>
<dbReference type="PANTHER" id="PTHR11659">
    <property type="entry name" value="GLUTAMYL-TRNA GLN AMIDOTRANSFERASE SUBUNIT B MITOCHONDRIAL AND PROKARYOTIC PET112-RELATED"/>
    <property type="match status" value="1"/>
</dbReference>
<dbReference type="GO" id="GO:0006412">
    <property type="term" value="P:translation"/>
    <property type="evidence" value="ECO:0007669"/>
    <property type="project" value="UniProtKB-KW"/>
</dbReference>
<dbReference type="SMART" id="SM00845">
    <property type="entry name" value="GatB_Yqey"/>
    <property type="match status" value="1"/>
</dbReference>
<proteinExistence type="inferred from homology"/>
<dbReference type="Gene3D" id="1.10.10.410">
    <property type="match status" value="1"/>
</dbReference>
<dbReference type="PANTHER" id="PTHR11659:SF0">
    <property type="entry name" value="GLUTAMYL-TRNA(GLN) AMIDOTRANSFERASE SUBUNIT B, MITOCHONDRIAL"/>
    <property type="match status" value="1"/>
</dbReference>
<dbReference type="GO" id="GO:0070681">
    <property type="term" value="P:glutaminyl-tRNAGln biosynthesis via transamidation"/>
    <property type="evidence" value="ECO:0007669"/>
    <property type="project" value="TreeGrafter"/>
</dbReference>
<keyword evidence="4" id="KW-0067">ATP-binding</keyword>
<feature type="domain" description="Asn/Gln amidotransferase" evidence="7">
    <location>
        <begin position="353"/>
        <end position="495"/>
    </location>
</feature>
<evidence type="ECO:0000259" key="7">
    <source>
        <dbReference type="SMART" id="SM00845"/>
    </source>
</evidence>
<dbReference type="Pfam" id="PF02637">
    <property type="entry name" value="GatB_Yqey"/>
    <property type="match status" value="1"/>
</dbReference>
<dbReference type="AlphaFoldDB" id="A0A6J5YEE8"/>
<organism evidence="8">
    <name type="scientific">freshwater metagenome</name>
    <dbReference type="NCBI Taxonomy" id="449393"/>
    <lineage>
        <taxon>unclassified sequences</taxon>
        <taxon>metagenomes</taxon>
        <taxon>ecological metagenomes</taxon>
    </lineage>
</organism>
<dbReference type="InterPro" id="IPR004413">
    <property type="entry name" value="GatB"/>
</dbReference>
<evidence type="ECO:0000256" key="5">
    <source>
        <dbReference type="ARBA" id="ARBA00022917"/>
    </source>
</evidence>
<dbReference type="Pfam" id="PF02934">
    <property type="entry name" value="GatB_N"/>
    <property type="match status" value="1"/>
</dbReference>
<evidence type="ECO:0000256" key="2">
    <source>
        <dbReference type="ARBA" id="ARBA00022598"/>
    </source>
</evidence>
<comment type="catalytic activity">
    <reaction evidence="6">
        <text>L-glutamyl-tRNA(Gln) + L-glutamine + ATP + H2O = L-glutaminyl-tRNA(Gln) + L-glutamate + ADP + phosphate + H(+)</text>
        <dbReference type="Rhea" id="RHEA:17521"/>
        <dbReference type="Rhea" id="RHEA-COMP:9681"/>
        <dbReference type="Rhea" id="RHEA-COMP:9684"/>
        <dbReference type="ChEBI" id="CHEBI:15377"/>
        <dbReference type="ChEBI" id="CHEBI:15378"/>
        <dbReference type="ChEBI" id="CHEBI:29985"/>
        <dbReference type="ChEBI" id="CHEBI:30616"/>
        <dbReference type="ChEBI" id="CHEBI:43474"/>
        <dbReference type="ChEBI" id="CHEBI:58359"/>
        <dbReference type="ChEBI" id="CHEBI:78520"/>
        <dbReference type="ChEBI" id="CHEBI:78521"/>
        <dbReference type="ChEBI" id="CHEBI:456216"/>
    </reaction>
</comment>
<keyword evidence="2" id="KW-0436">Ligase</keyword>
<dbReference type="EMBL" id="CAFBNC010000139">
    <property type="protein sequence ID" value="CAB4952797.1"/>
    <property type="molecule type" value="Genomic_DNA"/>
</dbReference>
<dbReference type="GO" id="GO:0050567">
    <property type="term" value="F:glutaminyl-tRNA synthase (glutamine-hydrolyzing) activity"/>
    <property type="evidence" value="ECO:0007669"/>
    <property type="project" value="TreeGrafter"/>
</dbReference>
<keyword evidence="5" id="KW-0648">Protein biosynthesis</keyword>
<comment type="similarity">
    <text evidence="1">Belongs to the GatB/GatE family. GatB subfamily.</text>
</comment>
<gene>
    <name evidence="8" type="ORF">UFOPK1392_00498</name>
    <name evidence="9" type="ORF">UFOPK3733_01979</name>
</gene>
<protein>
    <submittedName>
        <fullName evidence="8">Unannotated protein</fullName>
    </submittedName>
</protein>
<reference evidence="8" key="1">
    <citation type="submission" date="2020-05" db="EMBL/GenBank/DDBJ databases">
        <authorList>
            <person name="Chiriac C."/>
            <person name="Salcher M."/>
            <person name="Ghai R."/>
            <person name="Kavagutti S V."/>
        </authorList>
    </citation>
    <scope>NUCLEOTIDE SEQUENCE</scope>
</reference>
<sequence length="499" mass="54011">MSLNLTHEPIEGEHFLITSDLTGDVWEIVVGLEVHCELATVTKLFCGCPNMFGDEPNTNVCPVCLGLPGSLPVLNHQVVELAMRLGRALHCSVEPSVFARKNYFYPDMPKDYQVSQFDRPINVDGWLDLPDGTRVGIERAHIEEDTGKNTHAGGSGRIHGADYSLVDYNRAGVPLVEIVGRPHIRHPEQAKVYIDELRAILLATEASDAKMEEGSLRVDANVSVRRVGDPALGRRCEIKNLNSLRSLGRAIEYEARRQVDLLESGETIKQETRHWDEGAGRTRPGRSKEEAEDYRYFQEPDLVPLVPGADWIAAIDAALPVLPAQRRVDLAAASGVGITETGVVITVQRDLDALALAAIAAGGDGRRVLTHVEHNLSGEGAVDLEPSLLAQLVQLELAGQLTATQAKTVLADMVVTGRTPEVIAAELGFEAMDTSELEGIVDGIIAASPDEWEGYCSGDDKRRGKLQGFFVGAVMKATKGQADGKAVNAILDARRNAAS</sequence>
<dbReference type="InterPro" id="IPR023168">
    <property type="entry name" value="GatB_Yqey_C_2"/>
</dbReference>
<dbReference type="SUPFAM" id="SSF89095">
    <property type="entry name" value="GatB/YqeY motif"/>
    <property type="match status" value="1"/>
</dbReference>